<evidence type="ECO:0000256" key="7">
    <source>
        <dbReference type="SAM" id="Coils"/>
    </source>
</evidence>
<dbReference type="SUPFAM" id="SSF57889">
    <property type="entry name" value="Cysteine-rich domain"/>
    <property type="match status" value="1"/>
</dbReference>
<accession>A0A5S6Q8H1</accession>
<dbReference type="Pfam" id="PF00621">
    <property type="entry name" value="RhoGEF"/>
    <property type="match status" value="1"/>
</dbReference>
<proteinExistence type="predicted"/>
<evidence type="ECO:0000259" key="10">
    <source>
        <dbReference type="PROSITE" id="PS50081"/>
    </source>
</evidence>
<evidence type="ECO:0000256" key="8">
    <source>
        <dbReference type="SAM" id="MobiDB-lite"/>
    </source>
</evidence>
<dbReference type="Gene3D" id="1.20.900.10">
    <property type="entry name" value="Dbl homology (DH) domain"/>
    <property type="match status" value="1"/>
</dbReference>
<dbReference type="GO" id="GO:0008270">
    <property type="term" value="F:zinc ion binding"/>
    <property type="evidence" value="ECO:0007669"/>
    <property type="project" value="UniProtKB-KW"/>
</dbReference>
<reference evidence="11" key="1">
    <citation type="submission" date="2014-03" db="EMBL/GenBank/DDBJ databases">
        <title>The whipworm genome and dual-species transcriptomics of an intimate host-pathogen interaction.</title>
        <authorList>
            <person name="Foth B.J."/>
            <person name="Tsai I.J."/>
            <person name="Reid A.J."/>
            <person name="Bancroft A.J."/>
            <person name="Nichol S."/>
            <person name="Tracey A."/>
            <person name="Holroyd N."/>
            <person name="Cotton J.A."/>
            <person name="Stanley E.J."/>
            <person name="Zarowiecki M."/>
            <person name="Liu J.Z."/>
            <person name="Huckvale T."/>
            <person name="Cooper P.J."/>
            <person name="Grencis R.K."/>
            <person name="Berriman M."/>
        </authorList>
    </citation>
    <scope>NUCLEOTIDE SEQUENCE [LARGE SCALE GENOMIC DNA]</scope>
    <source>
        <strain evidence="11">Edinburgh</strain>
    </source>
</reference>
<keyword evidence="7" id="KW-0175">Coiled coil</keyword>
<evidence type="ECO:0000256" key="1">
    <source>
        <dbReference type="ARBA" id="ARBA00004496"/>
    </source>
</evidence>
<organism evidence="11 12">
    <name type="scientific">Trichuris muris</name>
    <name type="common">Mouse whipworm</name>
    <dbReference type="NCBI Taxonomy" id="70415"/>
    <lineage>
        <taxon>Eukaryota</taxon>
        <taxon>Metazoa</taxon>
        <taxon>Ecdysozoa</taxon>
        <taxon>Nematoda</taxon>
        <taxon>Enoplea</taxon>
        <taxon>Dorylaimia</taxon>
        <taxon>Trichinellida</taxon>
        <taxon>Trichuridae</taxon>
        <taxon>Trichuris</taxon>
    </lineage>
</organism>
<protein>
    <submittedName>
        <fullName evidence="12">Phorbol-ester/DAG-type domain-containing protein</fullName>
    </submittedName>
</protein>
<keyword evidence="3" id="KW-0597">Phosphoprotein</keyword>
<sequence length="1231" mass="135933">MATAASSHASWPNLCEVPQVPASLSKSLVSCARSSGCLRPAGQPGEMYCALKQPVAGDEPCEQVGAAGRSSFCASGRLREPRCWLHALPTEFPLVCLSRSQSATLLTKVGQDDGHQPLTDRRRLTLAAAPLGTSKSDDFVERAGVAAAADALNTSKLVTTGGGAVISSSALDLFQVRKLTGQERTKRFSLGTFQSKPSSSSGLGAQVGFAQAATAANDDGGGAEQTELLKFVDEGVSLERTFSVPSIEDRAEAEPSFTLKHRENAVDASIRERSRQIRASSMVVPAITPRLPLMGLLPKAVGRPADKGDLKSKDKALKLRCSKKHTKAKERKAHFWMAVIEKCLSTCEVCGKPNGEFYQCNDCAVVVHVACKTSAEKQPCAPYSSKAKPPSKHSSLVFPTRPLSIVSRFSSLRSEIGGSVSSSGCSSDSAAARSSLAQTEVLTFLPDGAPVYSTPNIEWTRVGLWSDSSEAETWSLGPGKAIRSQLSSKEVKRQDIIYELFVTEKHHCTTLVILKHTYFDGLLELEILSEDDLNVLMPHLDLMLEIHLRFLRNLKSLMEQSVVVNDIDKAFLDLFTGELSQKMQMVYTFFCAQKESSVKEYHRLCHTNANFQYFVDSLSKSSCFKARSLPDCLLLVTQRLSKYHSFVESLRKNTTDPVAKEGMVQAEQAVKKLIADVDAGIGLIQLQQLRQKLVAQMDPRESTAFLGKPFTRSDLSSSSRELLYASEVSWQTARRKPIEVSMLLFTDVIVFLHRNSQSYSFCTQDNKEGIISLQKLIVREKAGRMGSQGLYLISTAPCHAEMYEILFHTKKNLAAWTERIQRAVEAYSAPADPEKPVAENISDENQEQLKFLFGKAAEASEHIKDCLEEQIETYKAILDLVGAVSLRGEDDKTKKLLHSMEQCLTVNVADLGAAKLADLMSQLFRDQCVQQLLGVASVGDSQSTSAGGSEAVINRSQTFHGMRNGRRNSKLYRKHVTVSGIPNAFDKSRSVELFEHNFPESRANSKSHLFSLLAKLSDAEFEIERLKQEKAQLLLEQEKEKNARNTCVQTAYNAGLEELRKLHGELEKRRADFQQLIEDRTAELNAREREIGIKSASMERDNAEFQNKMDTLREAWEKLQLTTRTLSGGSAEQPVNAVDNLVHNFAEGIDNRLLNNQPSDGRKPDVPPYLLGSFVHGGRLPEDIVRQQLPSKLVKDELANSLSSKIPYGIKDRKKPIKGKEQSSTSRKKCK</sequence>
<evidence type="ECO:0000259" key="9">
    <source>
        <dbReference type="PROSITE" id="PS50010"/>
    </source>
</evidence>
<dbReference type="SUPFAM" id="SSF48065">
    <property type="entry name" value="DBL homology domain (DH-domain)"/>
    <property type="match status" value="1"/>
</dbReference>
<evidence type="ECO:0000313" key="12">
    <source>
        <dbReference type="WBParaSite" id="TMUE_1000003519.1"/>
    </source>
</evidence>
<keyword evidence="2" id="KW-0963">Cytoplasm</keyword>
<dbReference type="WBParaSite" id="TMUE_1000003519.2">
    <property type="protein sequence ID" value="TMUE_1000003519.2"/>
    <property type="gene ID" value="WBGene00287868"/>
</dbReference>
<feature type="domain" description="Phorbol-ester/DAG-type" evidence="10">
    <location>
        <begin position="333"/>
        <end position="380"/>
    </location>
</feature>
<feature type="coiled-coil region" evidence="7">
    <location>
        <begin position="1009"/>
        <end position="1122"/>
    </location>
</feature>
<dbReference type="InterPro" id="IPR002219">
    <property type="entry name" value="PKC_DAG/PE"/>
</dbReference>
<dbReference type="InterPro" id="IPR046349">
    <property type="entry name" value="C1-like_sf"/>
</dbReference>
<dbReference type="STRING" id="70415.A0A5S6Q8H1"/>
<dbReference type="SUPFAM" id="SSF50729">
    <property type="entry name" value="PH domain-like"/>
    <property type="match status" value="1"/>
</dbReference>
<feature type="domain" description="DH" evidence="9">
    <location>
        <begin position="492"/>
        <end position="680"/>
    </location>
</feature>
<comment type="subcellular location">
    <subcellularLocation>
        <location evidence="1">Cytoplasm</location>
    </subcellularLocation>
</comment>
<dbReference type="WBParaSite" id="TMUE_1000003519.3">
    <property type="protein sequence ID" value="TMUE_1000003519.3"/>
    <property type="gene ID" value="WBGene00287868"/>
</dbReference>
<dbReference type="InterPro" id="IPR011993">
    <property type="entry name" value="PH-like_dom_sf"/>
</dbReference>
<dbReference type="Pfam" id="PF17838">
    <property type="entry name" value="PH_16"/>
    <property type="match status" value="1"/>
</dbReference>
<evidence type="ECO:0000256" key="2">
    <source>
        <dbReference type="ARBA" id="ARBA00022490"/>
    </source>
</evidence>
<dbReference type="AlphaFoldDB" id="A0A5S6Q8H1"/>
<name>A0A5S6Q8H1_TRIMR</name>
<evidence type="ECO:0000256" key="5">
    <source>
        <dbReference type="ARBA" id="ARBA00022771"/>
    </source>
</evidence>
<dbReference type="GO" id="GO:0005737">
    <property type="term" value="C:cytoplasm"/>
    <property type="evidence" value="ECO:0007669"/>
    <property type="project" value="UniProtKB-SubCell"/>
</dbReference>
<dbReference type="PANTHER" id="PTHR13944:SF21">
    <property type="entry name" value="CYSTS, ISOFORM C"/>
    <property type="match status" value="1"/>
</dbReference>
<dbReference type="PANTHER" id="PTHR13944">
    <property type="entry name" value="AGAP007712-PA"/>
    <property type="match status" value="1"/>
</dbReference>
<dbReference type="GO" id="GO:0035023">
    <property type="term" value="P:regulation of Rho protein signal transduction"/>
    <property type="evidence" value="ECO:0007669"/>
    <property type="project" value="TreeGrafter"/>
</dbReference>
<dbReference type="PROSITE" id="PS50081">
    <property type="entry name" value="ZF_DAG_PE_2"/>
    <property type="match status" value="1"/>
</dbReference>
<evidence type="ECO:0000256" key="6">
    <source>
        <dbReference type="ARBA" id="ARBA00022833"/>
    </source>
</evidence>
<evidence type="ECO:0000256" key="4">
    <source>
        <dbReference type="ARBA" id="ARBA00022723"/>
    </source>
</evidence>
<evidence type="ECO:0000256" key="3">
    <source>
        <dbReference type="ARBA" id="ARBA00022553"/>
    </source>
</evidence>
<dbReference type="SMART" id="SM00325">
    <property type="entry name" value="RhoGEF"/>
    <property type="match status" value="1"/>
</dbReference>
<dbReference type="WBParaSite" id="TMUE_1000003519.1">
    <property type="protein sequence ID" value="TMUE_1000003519.1"/>
    <property type="gene ID" value="WBGene00287868"/>
</dbReference>
<dbReference type="GO" id="GO:0005085">
    <property type="term" value="F:guanyl-nucleotide exchange factor activity"/>
    <property type="evidence" value="ECO:0007669"/>
    <property type="project" value="InterPro"/>
</dbReference>
<dbReference type="InterPro" id="IPR041020">
    <property type="entry name" value="PH_16"/>
</dbReference>
<keyword evidence="11" id="KW-1185">Reference proteome</keyword>
<keyword evidence="5" id="KW-0863">Zinc-finger</keyword>
<reference evidence="12" key="2">
    <citation type="submission" date="2019-12" db="UniProtKB">
        <authorList>
            <consortium name="WormBaseParasite"/>
        </authorList>
    </citation>
    <scope>IDENTIFICATION</scope>
</reference>
<dbReference type="PROSITE" id="PS50010">
    <property type="entry name" value="DH_2"/>
    <property type="match status" value="1"/>
</dbReference>
<evidence type="ECO:0000313" key="11">
    <source>
        <dbReference type="Proteomes" id="UP000046395"/>
    </source>
</evidence>
<feature type="region of interest" description="Disordered" evidence="8">
    <location>
        <begin position="1205"/>
        <end position="1231"/>
    </location>
</feature>
<dbReference type="Proteomes" id="UP000046395">
    <property type="component" value="Unassembled WGS sequence"/>
</dbReference>
<dbReference type="InterPro" id="IPR000219">
    <property type="entry name" value="DH_dom"/>
</dbReference>
<keyword evidence="6" id="KW-0862">Zinc</keyword>
<dbReference type="Gene3D" id="2.30.29.30">
    <property type="entry name" value="Pleckstrin-homology domain (PH domain)/Phosphotyrosine-binding domain (PTB)"/>
    <property type="match status" value="1"/>
</dbReference>
<dbReference type="InterPro" id="IPR035899">
    <property type="entry name" value="DBL_dom_sf"/>
</dbReference>
<keyword evidence="4" id="KW-0479">Metal-binding</keyword>
<dbReference type="InterPro" id="IPR051632">
    <property type="entry name" value="Rho_GEF"/>
</dbReference>